<keyword evidence="4" id="KW-0808">Transferase</keyword>
<keyword evidence="5" id="KW-0547">Nucleotide-binding</keyword>
<comment type="catalytic activity">
    <reaction evidence="1">
        <text>ATP + protein L-histidine = ADP + protein N-phospho-L-histidine.</text>
        <dbReference type="EC" id="2.7.13.3"/>
    </reaction>
</comment>
<evidence type="ECO:0000256" key="3">
    <source>
        <dbReference type="ARBA" id="ARBA00022553"/>
    </source>
</evidence>
<feature type="domain" description="Histidine kinase" evidence="10">
    <location>
        <begin position="258"/>
        <end position="476"/>
    </location>
</feature>
<dbReference type="GO" id="GO:0000156">
    <property type="term" value="F:phosphorelay response regulator activity"/>
    <property type="evidence" value="ECO:0007669"/>
    <property type="project" value="TreeGrafter"/>
</dbReference>
<dbReference type="GO" id="GO:0000155">
    <property type="term" value="F:phosphorelay sensor kinase activity"/>
    <property type="evidence" value="ECO:0007669"/>
    <property type="project" value="InterPro"/>
</dbReference>
<dbReference type="GO" id="GO:0030295">
    <property type="term" value="F:protein kinase activator activity"/>
    <property type="evidence" value="ECO:0007669"/>
    <property type="project" value="TreeGrafter"/>
</dbReference>
<evidence type="ECO:0000256" key="7">
    <source>
        <dbReference type="ARBA" id="ARBA00022840"/>
    </source>
</evidence>
<dbReference type="PANTHER" id="PTHR42878:SF7">
    <property type="entry name" value="SENSOR HISTIDINE KINASE GLRK"/>
    <property type="match status" value="1"/>
</dbReference>
<evidence type="ECO:0000256" key="1">
    <source>
        <dbReference type="ARBA" id="ARBA00000085"/>
    </source>
</evidence>
<dbReference type="InterPro" id="IPR003660">
    <property type="entry name" value="HAMP_dom"/>
</dbReference>
<dbReference type="Gene3D" id="1.10.287.130">
    <property type="match status" value="1"/>
</dbReference>
<accession>A0A3B1CHT1</accession>
<keyword evidence="8" id="KW-0902">Two-component regulatory system</keyword>
<dbReference type="InterPro" id="IPR005467">
    <property type="entry name" value="His_kinase_dom"/>
</dbReference>
<dbReference type="InterPro" id="IPR003594">
    <property type="entry name" value="HATPase_dom"/>
</dbReference>
<dbReference type="CDD" id="cd00082">
    <property type="entry name" value="HisKA"/>
    <property type="match status" value="1"/>
</dbReference>
<organism evidence="12">
    <name type="scientific">hydrothermal vent metagenome</name>
    <dbReference type="NCBI Taxonomy" id="652676"/>
    <lineage>
        <taxon>unclassified sequences</taxon>
        <taxon>metagenomes</taxon>
        <taxon>ecological metagenomes</taxon>
    </lineage>
</organism>
<dbReference type="PRINTS" id="PR00344">
    <property type="entry name" value="BCTRLSENSOR"/>
</dbReference>
<gene>
    <name evidence="12" type="ORF">MNBD_NITROSPIRAE01-1161</name>
</gene>
<keyword evidence="9" id="KW-0472">Membrane</keyword>
<evidence type="ECO:0000256" key="5">
    <source>
        <dbReference type="ARBA" id="ARBA00022741"/>
    </source>
</evidence>
<dbReference type="EC" id="2.7.13.3" evidence="2"/>
<keyword evidence="6 12" id="KW-0418">Kinase</keyword>
<dbReference type="AlphaFoldDB" id="A0A3B1CHT1"/>
<dbReference type="PANTHER" id="PTHR42878">
    <property type="entry name" value="TWO-COMPONENT HISTIDINE KINASE"/>
    <property type="match status" value="1"/>
</dbReference>
<dbReference type="InterPro" id="IPR050351">
    <property type="entry name" value="BphY/WalK/GraS-like"/>
</dbReference>
<dbReference type="InterPro" id="IPR004358">
    <property type="entry name" value="Sig_transdc_His_kin-like_C"/>
</dbReference>
<evidence type="ECO:0000256" key="2">
    <source>
        <dbReference type="ARBA" id="ARBA00012438"/>
    </source>
</evidence>
<name>A0A3B1CHT1_9ZZZZ</name>
<feature type="domain" description="HAMP" evidence="11">
    <location>
        <begin position="198"/>
        <end position="250"/>
    </location>
</feature>
<dbReference type="CDD" id="cd00075">
    <property type="entry name" value="HATPase"/>
    <property type="match status" value="1"/>
</dbReference>
<dbReference type="Gene3D" id="6.10.340.10">
    <property type="match status" value="1"/>
</dbReference>
<dbReference type="InterPro" id="IPR036890">
    <property type="entry name" value="HATPase_C_sf"/>
</dbReference>
<evidence type="ECO:0000313" key="12">
    <source>
        <dbReference type="EMBL" id="VAX26131.1"/>
    </source>
</evidence>
<dbReference type="InterPro" id="IPR036097">
    <property type="entry name" value="HisK_dim/P_sf"/>
</dbReference>
<protein>
    <recommendedName>
        <fullName evidence="2">histidine kinase</fullName>
        <ecNumber evidence="2">2.7.13.3</ecNumber>
    </recommendedName>
</protein>
<proteinExistence type="predicted"/>
<keyword evidence="7" id="KW-0067">ATP-binding</keyword>
<evidence type="ECO:0000256" key="8">
    <source>
        <dbReference type="ARBA" id="ARBA00023012"/>
    </source>
</evidence>
<reference evidence="12" key="1">
    <citation type="submission" date="2018-06" db="EMBL/GenBank/DDBJ databases">
        <authorList>
            <person name="Zhirakovskaya E."/>
        </authorList>
    </citation>
    <scope>NUCLEOTIDE SEQUENCE</scope>
</reference>
<dbReference type="GO" id="GO:0007234">
    <property type="term" value="P:osmosensory signaling via phosphorelay pathway"/>
    <property type="evidence" value="ECO:0007669"/>
    <property type="project" value="TreeGrafter"/>
</dbReference>
<dbReference type="SUPFAM" id="SSF55874">
    <property type="entry name" value="ATPase domain of HSP90 chaperone/DNA topoisomerase II/histidine kinase"/>
    <property type="match status" value="1"/>
</dbReference>
<dbReference type="Gene3D" id="3.30.565.10">
    <property type="entry name" value="Histidine kinase-like ATPase, C-terminal domain"/>
    <property type="match status" value="1"/>
</dbReference>
<dbReference type="GO" id="GO:0005524">
    <property type="term" value="F:ATP binding"/>
    <property type="evidence" value="ECO:0007669"/>
    <property type="project" value="UniProtKB-KW"/>
</dbReference>
<evidence type="ECO:0000256" key="6">
    <source>
        <dbReference type="ARBA" id="ARBA00022777"/>
    </source>
</evidence>
<feature type="transmembrane region" description="Helical" evidence="9">
    <location>
        <begin position="177"/>
        <end position="201"/>
    </location>
</feature>
<dbReference type="PROSITE" id="PS50109">
    <property type="entry name" value="HIS_KIN"/>
    <property type="match status" value="1"/>
</dbReference>
<evidence type="ECO:0000259" key="11">
    <source>
        <dbReference type="PROSITE" id="PS50885"/>
    </source>
</evidence>
<dbReference type="Pfam" id="PF00512">
    <property type="entry name" value="HisKA"/>
    <property type="match status" value="1"/>
</dbReference>
<dbReference type="EMBL" id="UOGF01000007">
    <property type="protein sequence ID" value="VAX26131.1"/>
    <property type="molecule type" value="Genomic_DNA"/>
</dbReference>
<dbReference type="InterPro" id="IPR003661">
    <property type="entry name" value="HisK_dim/P_dom"/>
</dbReference>
<keyword evidence="9" id="KW-1133">Transmembrane helix</keyword>
<dbReference type="Pfam" id="PF02518">
    <property type="entry name" value="HATPase_c"/>
    <property type="match status" value="1"/>
</dbReference>
<dbReference type="PROSITE" id="PS50885">
    <property type="entry name" value="HAMP"/>
    <property type="match status" value="1"/>
</dbReference>
<dbReference type="SMART" id="SM00388">
    <property type="entry name" value="HisKA"/>
    <property type="match status" value="1"/>
</dbReference>
<evidence type="ECO:0000256" key="4">
    <source>
        <dbReference type="ARBA" id="ARBA00022679"/>
    </source>
</evidence>
<dbReference type="GO" id="GO:0016020">
    <property type="term" value="C:membrane"/>
    <property type="evidence" value="ECO:0007669"/>
    <property type="project" value="InterPro"/>
</dbReference>
<evidence type="ECO:0000259" key="10">
    <source>
        <dbReference type="PROSITE" id="PS50109"/>
    </source>
</evidence>
<keyword evidence="3" id="KW-0597">Phosphoprotein</keyword>
<dbReference type="SMART" id="SM00387">
    <property type="entry name" value="HATPase_c"/>
    <property type="match status" value="1"/>
</dbReference>
<evidence type="ECO:0000256" key="9">
    <source>
        <dbReference type="SAM" id="Phobius"/>
    </source>
</evidence>
<dbReference type="SUPFAM" id="SSF47384">
    <property type="entry name" value="Homodimeric domain of signal transducing histidine kinase"/>
    <property type="match status" value="1"/>
</dbReference>
<sequence length="480" mass="53997">MKIFRPKSVLSLVLIGFSLVTLPLIFSLVYAVISVDRLLDQSQKDLFQAVQATKGSITLIEQIKKMERNIRQFQVLGDKTLFQLYEKSHQELQNTANTLSQLSEGKQRDSVSQLMRSEKELYHSLKRIPHDAEEGKVTVTKFTALAALAQLILTENRGLVNKKIELMERRGKETQQLLVWQAMGITPIVLALVIVFTLLIARPIRQIDQAIRKLGDNTLPEKVTISGPKDLQVLGTRLDWLRSRLKELEEQKIQFLRHISHELKTPLTASRAGAELLRDEVVGTLNREQRKVVEILHQSMIALQKMIENLLNFGVVLERHATFTLTPVVMGQLIEKILTDHRLTLMARKIHVDLKLSTQSISGDENKLAVVLDNLVSNAIKFSPIAGTIEINLTEDGHEMKLDVIDAGPGIDPDDKARVFDPFYQGRRQAETEVEGTGIGLSLAKEYVLAHHGTIEILENGGEKGAHLCVKLPINPFKEL</sequence>
<keyword evidence="9" id="KW-0812">Transmembrane</keyword>
<dbReference type="FunFam" id="3.30.565.10:FF:000006">
    <property type="entry name" value="Sensor histidine kinase WalK"/>
    <property type="match status" value="1"/>
</dbReference>